<keyword evidence="8" id="KW-1185">Reference proteome</keyword>
<dbReference type="InterPro" id="IPR050846">
    <property type="entry name" value="TLCD"/>
</dbReference>
<gene>
    <name evidence="7" type="ORF">Ctob_013092</name>
</gene>
<evidence type="ECO:0000256" key="5">
    <source>
        <dbReference type="SAM" id="Phobius"/>
    </source>
</evidence>
<proteinExistence type="predicted"/>
<keyword evidence="2 5" id="KW-0812">Transmembrane</keyword>
<evidence type="ECO:0000313" key="7">
    <source>
        <dbReference type="EMBL" id="KOO27444.1"/>
    </source>
</evidence>
<feature type="transmembrane region" description="Helical" evidence="5">
    <location>
        <begin position="65"/>
        <end position="89"/>
    </location>
</feature>
<dbReference type="AlphaFoldDB" id="A0A0M0JLL1"/>
<accession>A0A0M0JLL1</accession>
<evidence type="ECO:0000259" key="6">
    <source>
        <dbReference type="Pfam" id="PF03798"/>
    </source>
</evidence>
<evidence type="ECO:0000256" key="2">
    <source>
        <dbReference type="ARBA" id="ARBA00022692"/>
    </source>
</evidence>
<comment type="subcellular location">
    <subcellularLocation>
        <location evidence="1">Membrane</location>
        <topology evidence="1">Multi-pass membrane protein</topology>
    </subcellularLocation>
</comment>
<dbReference type="InterPro" id="IPR006634">
    <property type="entry name" value="TLC-dom"/>
</dbReference>
<keyword evidence="4 5" id="KW-0472">Membrane</keyword>
<dbReference type="OrthoDB" id="39387at2759"/>
<sequence>MGNVNKKPAPPPAGPVLVSGNMQMFGFPAWIVMLGVYAGLHMLSYAVVVSGAFGRDSSLSKNPHLAAHFLPQLFGFAILAYLGGGGWLHADMPSIDPGPGAYISFGEQIAMHMLSFQLYEIAACIPAPRLRGKFNELIGHHVITLLLSYLAYKHQAYHYWAPCFMGMPEISSVPLAVMDHLKNFKPLAQRFPNLNEASQVIFSLLFLPIRGVYWPYSSVWFWKMSLATLSAGSVLPATWVIYIFCVANVLMTALQWYWSSLILKGLYAKMTGAKSPVDDEVERKQAKKI</sequence>
<name>A0A0M0JLL1_9EUKA</name>
<dbReference type="Pfam" id="PF03798">
    <property type="entry name" value="TRAM_LAG1_CLN8"/>
    <property type="match status" value="1"/>
</dbReference>
<evidence type="ECO:0000256" key="3">
    <source>
        <dbReference type="ARBA" id="ARBA00022989"/>
    </source>
</evidence>
<organism evidence="7 8">
    <name type="scientific">Chrysochromulina tobinii</name>
    <dbReference type="NCBI Taxonomy" id="1460289"/>
    <lineage>
        <taxon>Eukaryota</taxon>
        <taxon>Haptista</taxon>
        <taxon>Haptophyta</taxon>
        <taxon>Prymnesiophyceae</taxon>
        <taxon>Prymnesiales</taxon>
        <taxon>Chrysochromulinaceae</taxon>
        <taxon>Chrysochromulina</taxon>
    </lineage>
</organism>
<dbReference type="Proteomes" id="UP000037460">
    <property type="component" value="Unassembled WGS sequence"/>
</dbReference>
<evidence type="ECO:0000256" key="4">
    <source>
        <dbReference type="ARBA" id="ARBA00023136"/>
    </source>
</evidence>
<dbReference type="PANTHER" id="PTHR13439">
    <property type="entry name" value="CT120 PROTEIN"/>
    <property type="match status" value="1"/>
</dbReference>
<dbReference type="GO" id="GO:0055088">
    <property type="term" value="P:lipid homeostasis"/>
    <property type="evidence" value="ECO:0007669"/>
    <property type="project" value="TreeGrafter"/>
</dbReference>
<feature type="transmembrane region" description="Helical" evidence="5">
    <location>
        <begin position="236"/>
        <end position="258"/>
    </location>
</feature>
<feature type="transmembrane region" description="Helical" evidence="5">
    <location>
        <begin position="27"/>
        <end position="53"/>
    </location>
</feature>
<protein>
    <recommendedName>
        <fullName evidence="6">TLC domain-containing protein</fullName>
    </recommendedName>
</protein>
<reference evidence="8" key="1">
    <citation type="journal article" date="2015" name="PLoS Genet.">
        <title>Genome Sequence and Transcriptome Analyses of Chrysochromulina tobin: Metabolic Tools for Enhanced Algal Fitness in the Prominent Order Prymnesiales (Haptophyceae).</title>
        <authorList>
            <person name="Hovde B.T."/>
            <person name="Deodato C.R."/>
            <person name="Hunsperger H.M."/>
            <person name="Ryken S.A."/>
            <person name="Yost W."/>
            <person name="Jha R.K."/>
            <person name="Patterson J."/>
            <person name="Monnat R.J. Jr."/>
            <person name="Barlow S.B."/>
            <person name="Starkenburg S.R."/>
            <person name="Cattolico R.A."/>
        </authorList>
    </citation>
    <scope>NUCLEOTIDE SEQUENCE</scope>
    <source>
        <strain evidence="8">CCMP291</strain>
    </source>
</reference>
<feature type="domain" description="TLC" evidence="6">
    <location>
        <begin position="109"/>
        <end position="264"/>
    </location>
</feature>
<keyword evidence="3 5" id="KW-1133">Transmembrane helix</keyword>
<evidence type="ECO:0000313" key="8">
    <source>
        <dbReference type="Proteomes" id="UP000037460"/>
    </source>
</evidence>
<dbReference type="GO" id="GO:0016020">
    <property type="term" value="C:membrane"/>
    <property type="evidence" value="ECO:0007669"/>
    <property type="project" value="UniProtKB-SubCell"/>
</dbReference>
<feature type="transmembrane region" description="Helical" evidence="5">
    <location>
        <begin position="197"/>
        <end position="216"/>
    </location>
</feature>
<comment type="caution">
    <text evidence="7">The sequence shown here is derived from an EMBL/GenBank/DDBJ whole genome shotgun (WGS) entry which is preliminary data.</text>
</comment>
<dbReference type="EMBL" id="JWZX01002714">
    <property type="protein sequence ID" value="KOO27444.1"/>
    <property type="molecule type" value="Genomic_DNA"/>
</dbReference>
<evidence type="ECO:0000256" key="1">
    <source>
        <dbReference type="ARBA" id="ARBA00004141"/>
    </source>
</evidence>